<dbReference type="EMBL" id="NDXW01000001">
    <property type="protein sequence ID" value="RDH45136.1"/>
    <property type="molecule type" value="Genomic_DNA"/>
</dbReference>
<dbReference type="AlphaFoldDB" id="A0A4P9VQ57"/>
<dbReference type="PANTHER" id="PTHR30528">
    <property type="entry name" value="CYTOPLASMIC PROTEIN"/>
    <property type="match status" value="1"/>
</dbReference>
<reference evidence="1 2" key="1">
    <citation type="submission" date="2017-04" db="EMBL/GenBank/DDBJ databases">
        <title>Draft genome sequence of Zooshikella ganghwensis VG4 isolated from Red Sea sediments.</title>
        <authorList>
            <person name="Rehman Z."/>
            <person name="Alam I."/>
            <person name="Kamau A."/>
            <person name="Bajic V."/>
            <person name="Leiknes T."/>
        </authorList>
    </citation>
    <scope>NUCLEOTIDE SEQUENCE [LARGE SCALE GENOMIC DNA]</scope>
    <source>
        <strain evidence="1 2">VG4</strain>
    </source>
</reference>
<evidence type="ECO:0000313" key="2">
    <source>
        <dbReference type="Proteomes" id="UP000257039"/>
    </source>
</evidence>
<dbReference type="Proteomes" id="UP000257039">
    <property type="component" value="Unassembled WGS sequence"/>
</dbReference>
<proteinExistence type="predicted"/>
<dbReference type="InterPro" id="IPR009351">
    <property type="entry name" value="AlkZ-like"/>
</dbReference>
<sequence length="291" mass="34065">MQQMIDNEKDWHEQAKKIKAEVLARITAEGPLQSKDFEDKKHSAGQWWDWKPAKRALELLFLQGKLMVERRVGFQKVFDLTERVLPSHIDTSMPTQSEYAQYLIKSYLKANGLGNETEFGYLLTGMQKYIKQQVTQLLEKGEIIKVKLGDSHCYTDKKSLSLLDKRMPKAQVKLLSPFDNLVIQRKRLSKLFGYNYQLECYLKEADRKFGYFCLPILWGDEFVGRLDAKADRKNKILLIYNLYIEYPPIDTQSFADSLKSALDAYAEFNQCLSWQLQKCDHKEISYYLLKS</sequence>
<accession>A0A4P9VQ57</accession>
<comment type="caution">
    <text evidence="1">The sequence shown here is derived from an EMBL/GenBank/DDBJ whole genome shotgun (WGS) entry which is preliminary data.</text>
</comment>
<dbReference type="PANTHER" id="PTHR30528:SF0">
    <property type="entry name" value="CYTOPLASMIC PROTEIN"/>
    <property type="match status" value="1"/>
</dbReference>
<protein>
    <submittedName>
        <fullName evidence="1">Winged helix-turn-helix domain-containing protein</fullName>
    </submittedName>
</protein>
<keyword evidence="2" id="KW-1185">Reference proteome</keyword>
<evidence type="ECO:0000313" key="1">
    <source>
        <dbReference type="EMBL" id="RDH45136.1"/>
    </source>
</evidence>
<name>A0A4P9VQ57_9GAMM</name>
<organism evidence="1 2">
    <name type="scientific">Zooshikella ganghwensis</name>
    <dbReference type="NCBI Taxonomy" id="202772"/>
    <lineage>
        <taxon>Bacteria</taxon>
        <taxon>Pseudomonadati</taxon>
        <taxon>Pseudomonadota</taxon>
        <taxon>Gammaproteobacteria</taxon>
        <taxon>Oceanospirillales</taxon>
        <taxon>Zooshikellaceae</taxon>
        <taxon>Zooshikella</taxon>
    </lineage>
</organism>
<gene>
    <name evidence="1" type="ORF">B9G39_17760</name>
</gene>
<dbReference type="Pfam" id="PF06224">
    <property type="entry name" value="AlkZ-like"/>
    <property type="match status" value="1"/>
</dbReference>